<feature type="signal peptide" evidence="4">
    <location>
        <begin position="1"/>
        <end position="23"/>
    </location>
</feature>
<protein>
    <submittedName>
        <fullName evidence="6">Insulinase family protein</fullName>
    </submittedName>
</protein>
<keyword evidence="2" id="KW-0378">Hydrolase</keyword>
<dbReference type="PANTHER" id="PTHR11851">
    <property type="entry name" value="METALLOPROTEASE"/>
    <property type="match status" value="1"/>
</dbReference>
<evidence type="ECO:0000256" key="2">
    <source>
        <dbReference type="ARBA" id="ARBA00023049"/>
    </source>
</evidence>
<dbReference type="GO" id="GO:0008237">
    <property type="term" value="F:metallopeptidase activity"/>
    <property type="evidence" value="ECO:0007669"/>
    <property type="project" value="UniProtKB-KW"/>
</dbReference>
<accession>A0A974P4N2</accession>
<dbReference type="Gene3D" id="3.30.830.10">
    <property type="entry name" value="Metalloenzyme, LuxS/M16 peptidase-like"/>
    <property type="match status" value="1"/>
</dbReference>
<keyword evidence="2" id="KW-0482">Metalloprotease</keyword>
<dbReference type="Pfam" id="PF00675">
    <property type="entry name" value="Peptidase_M16"/>
    <property type="match status" value="1"/>
</dbReference>
<evidence type="ECO:0000256" key="4">
    <source>
        <dbReference type="SAM" id="SignalP"/>
    </source>
</evidence>
<feature type="domain" description="Peptidase M16 N-terminal" evidence="5">
    <location>
        <begin position="54"/>
        <end position="100"/>
    </location>
</feature>
<gene>
    <name evidence="6" type="ORF">JKL49_03910</name>
</gene>
<dbReference type="EMBL" id="CP068570">
    <property type="protein sequence ID" value="QQZ50633.1"/>
    <property type="molecule type" value="Genomic_DNA"/>
</dbReference>
<keyword evidence="4" id="KW-0732">Signal</keyword>
<dbReference type="GO" id="GO:0046872">
    <property type="term" value="F:metal ion binding"/>
    <property type="evidence" value="ECO:0007669"/>
    <property type="project" value="InterPro"/>
</dbReference>
<name>A0A974P4N2_9CAUL</name>
<feature type="compositionally biased region" description="Low complexity" evidence="3">
    <location>
        <begin position="21"/>
        <end position="34"/>
    </location>
</feature>
<sequence>MPTIRAALGLVLALSLAPLGSSAAPTAATSDSRSLPQDPALRRGVLPNGLRYAVMRNALPKGAVSLRLYVDVGSREETEAERGAAHFVEHMAFRGARHFQDGSWSGPWP</sequence>
<evidence type="ECO:0000259" key="5">
    <source>
        <dbReference type="Pfam" id="PF00675"/>
    </source>
</evidence>
<organism evidence="6">
    <name type="scientific">Phenylobacterium glaciei</name>
    <dbReference type="NCBI Taxonomy" id="2803784"/>
    <lineage>
        <taxon>Bacteria</taxon>
        <taxon>Pseudomonadati</taxon>
        <taxon>Pseudomonadota</taxon>
        <taxon>Alphaproteobacteria</taxon>
        <taxon>Caulobacterales</taxon>
        <taxon>Caulobacteraceae</taxon>
        <taxon>Phenylobacterium</taxon>
    </lineage>
</organism>
<dbReference type="InterPro" id="IPR011249">
    <property type="entry name" value="Metalloenz_LuxS/M16"/>
</dbReference>
<proteinExistence type="inferred from homology"/>
<reference evidence="6" key="1">
    <citation type="submission" date="2021-01" db="EMBL/GenBank/DDBJ databases">
        <title>Genome sequence of Phenylobacterium sp. 20VBR1 isolated from a valley glaceir, Ny-Alesund, Svalbard.</title>
        <authorList>
            <person name="Thomas F.A."/>
            <person name="Krishnan K.P."/>
            <person name="Sinha R.K."/>
        </authorList>
    </citation>
    <scope>NUCLEOTIDE SEQUENCE</scope>
    <source>
        <strain evidence="6">20VBR1</strain>
    </source>
</reference>
<dbReference type="PANTHER" id="PTHR11851:SF49">
    <property type="entry name" value="MITOCHONDRIAL-PROCESSING PEPTIDASE SUBUNIT ALPHA"/>
    <property type="match status" value="1"/>
</dbReference>
<evidence type="ECO:0000313" key="6">
    <source>
        <dbReference type="EMBL" id="QQZ50633.1"/>
    </source>
</evidence>
<dbReference type="InterPro" id="IPR050361">
    <property type="entry name" value="MPP/UQCRC_Complex"/>
</dbReference>
<dbReference type="SUPFAM" id="SSF63411">
    <property type="entry name" value="LuxS/MPP-like metallohydrolase"/>
    <property type="match status" value="1"/>
</dbReference>
<dbReference type="InterPro" id="IPR011765">
    <property type="entry name" value="Pept_M16_N"/>
</dbReference>
<keyword evidence="2" id="KW-0645">Protease</keyword>
<comment type="similarity">
    <text evidence="1">Belongs to the peptidase M16 family.</text>
</comment>
<dbReference type="AlphaFoldDB" id="A0A974P4N2"/>
<feature type="chain" id="PRO_5036871890" evidence="4">
    <location>
        <begin position="24"/>
        <end position="109"/>
    </location>
</feature>
<evidence type="ECO:0000256" key="1">
    <source>
        <dbReference type="ARBA" id="ARBA00007261"/>
    </source>
</evidence>
<feature type="region of interest" description="Disordered" evidence="3">
    <location>
        <begin position="21"/>
        <end position="41"/>
    </location>
</feature>
<evidence type="ECO:0000256" key="3">
    <source>
        <dbReference type="SAM" id="MobiDB-lite"/>
    </source>
</evidence>